<reference evidence="5 6" key="1">
    <citation type="submission" date="2019-06" db="EMBL/GenBank/DDBJ databases">
        <title>Genome Sequence of the Brown Rot Fungal Pathogen Monilinia laxa.</title>
        <authorList>
            <person name="De Miccolis Angelini R.M."/>
            <person name="Landi L."/>
            <person name="Abate D."/>
            <person name="Pollastro S."/>
            <person name="Romanazzi G."/>
            <person name="Faretra F."/>
        </authorList>
    </citation>
    <scope>NUCLEOTIDE SEQUENCE [LARGE SCALE GENOMIC DNA]</scope>
    <source>
        <strain evidence="5 6">Mlax316</strain>
    </source>
</reference>
<keyword evidence="2" id="KW-0812">Transmembrane</keyword>
<feature type="transmembrane region" description="Helical" evidence="2">
    <location>
        <begin position="901"/>
        <end position="919"/>
    </location>
</feature>
<dbReference type="PANTHER" id="PTHR38121">
    <property type="entry name" value="GH16 DOMAIN-CONTAINING PROTEIN"/>
    <property type="match status" value="1"/>
</dbReference>
<feature type="chain" id="PRO_5024794181" description="GH16 domain-containing protein" evidence="3">
    <location>
        <begin position="22"/>
        <end position="1030"/>
    </location>
</feature>
<evidence type="ECO:0000256" key="1">
    <source>
        <dbReference type="SAM" id="MobiDB-lite"/>
    </source>
</evidence>
<feature type="signal peptide" evidence="3">
    <location>
        <begin position="1"/>
        <end position="21"/>
    </location>
</feature>
<feature type="transmembrane region" description="Helical" evidence="2">
    <location>
        <begin position="575"/>
        <end position="599"/>
    </location>
</feature>
<dbReference type="InterPro" id="IPR000757">
    <property type="entry name" value="Beta-glucanase-like"/>
</dbReference>
<feature type="transmembrane region" description="Helical" evidence="2">
    <location>
        <begin position="619"/>
        <end position="641"/>
    </location>
</feature>
<evidence type="ECO:0000313" key="6">
    <source>
        <dbReference type="Proteomes" id="UP000326757"/>
    </source>
</evidence>
<feature type="domain" description="GH16" evidence="4">
    <location>
        <begin position="97"/>
        <end position="265"/>
    </location>
</feature>
<feature type="transmembrane region" description="Helical" evidence="2">
    <location>
        <begin position="337"/>
        <end position="359"/>
    </location>
</feature>
<feature type="region of interest" description="Disordered" evidence="1">
    <location>
        <begin position="465"/>
        <end position="489"/>
    </location>
</feature>
<dbReference type="Gene3D" id="2.60.120.200">
    <property type="match status" value="1"/>
</dbReference>
<dbReference type="Pfam" id="PF00722">
    <property type="entry name" value="Glyco_hydro_16"/>
    <property type="match status" value="1"/>
</dbReference>
<proteinExistence type="predicted"/>
<name>A0A5N6K7G2_MONLA</name>
<keyword evidence="2" id="KW-1133">Transmembrane helix</keyword>
<accession>A0A5N6K7G2</accession>
<evidence type="ECO:0000256" key="2">
    <source>
        <dbReference type="SAM" id="Phobius"/>
    </source>
</evidence>
<protein>
    <recommendedName>
        <fullName evidence="4">GH16 domain-containing protein</fullName>
    </recommendedName>
</protein>
<gene>
    <name evidence="5" type="ORF">EYC80_000890</name>
</gene>
<keyword evidence="3" id="KW-0732">Signal</keyword>
<dbReference type="EMBL" id="VIGI01000006">
    <property type="protein sequence ID" value="KAB8298715.1"/>
    <property type="molecule type" value="Genomic_DNA"/>
</dbReference>
<evidence type="ECO:0000313" key="5">
    <source>
        <dbReference type="EMBL" id="KAB8298715.1"/>
    </source>
</evidence>
<dbReference type="GO" id="GO:0004553">
    <property type="term" value="F:hydrolase activity, hydrolyzing O-glycosyl compounds"/>
    <property type="evidence" value="ECO:0007669"/>
    <property type="project" value="InterPro"/>
</dbReference>
<feature type="transmembrane region" description="Helical" evidence="2">
    <location>
        <begin position="939"/>
        <end position="961"/>
    </location>
</feature>
<dbReference type="PANTHER" id="PTHR38121:SF2">
    <property type="entry name" value="ACYLTRANSFERASE 3 DOMAIN-CONTAINING PROTEIN"/>
    <property type="match status" value="1"/>
</dbReference>
<dbReference type="Proteomes" id="UP000326757">
    <property type="component" value="Unassembled WGS sequence"/>
</dbReference>
<keyword evidence="2" id="KW-0472">Membrane</keyword>
<dbReference type="AlphaFoldDB" id="A0A5N6K7G2"/>
<dbReference type="GO" id="GO:0005975">
    <property type="term" value="P:carbohydrate metabolic process"/>
    <property type="evidence" value="ECO:0007669"/>
    <property type="project" value="InterPro"/>
</dbReference>
<organism evidence="5 6">
    <name type="scientific">Monilinia laxa</name>
    <name type="common">Brown rot fungus</name>
    <name type="synonym">Sclerotinia laxa</name>
    <dbReference type="NCBI Taxonomy" id="61186"/>
    <lineage>
        <taxon>Eukaryota</taxon>
        <taxon>Fungi</taxon>
        <taxon>Dikarya</taxon>
        <taxon>Ascomycota</taxon>
        <taxon>Pezizomycotina</taxon>
        <taxon>Leotiomycetes</taxon>
        <taxon>Helotiales</taxon>
        <taxon>Sclerotiniaceae</taxon>
        <taxon>Monilinia</taxon>
    </lineage>
</organism>
<feature type="transmembrane region" description="Helical" evidence="2">
    <location>
        <begin position="736"/>
        <end position="757"/>
    </location>
</feature>
<evidence type="ECO:0000256" key="3">
    <source>
        <dbReference type="SAM" id="SignalP"/>
    </source>
</evidence>
<dbReference type="CDD" id="cd00413">
    <property type="entry name" value="Glyco_hydrolase_16"/>
    <property type="match status" value="1"/>
</dbReference>
<dbReference type="InterPro" id="IPR013320">
    <property type="entry name" value="ConA-like_dom_sf"/>
</dbReference>
<feature type="transmembrane region" description="Helical" evidence="2">
    <location>
        <begin position="811"/>
        <end position="833"/>
    </location>
</feature>
<keyword evidence="6" id="KW-1185">Reference proteome</keyword>
<sequence length="1030" mass="116514">MRYYSLYFIIFALSLLRNAGADSTSNCSCGYYDPTTENLFTDFLIVYFNETTTFPSEVFQNQEYENKYEKSWNARYRQGADPSNVKITNSTAEGLGNSSSLELTINPSTSHHVVKGGAIRTQRSDIQYGSFRSTIRPAQAWTGGTGMSMLLKYNETQNIHINSLNQQKPIDAWINTLLGDEFPDRVHGLNFSTLANNASYSPEINPWDLTEIRVDWTQDSVKFYIGNVLARSVFKRNSSSKTFPVTPSPLLFKLWSNGDSYFTAGPPTKTTTANLGWTRSFFNSSIMTKEQHKEFDTRCAVTDACLMDDISLRGYTEFGVDSIAKWKAIHHESGVRIFAYICLSCSVALTVLLLCNVTFQRWPTKDSKAPKEPKVHTCYRLPPQISDPKLDMSPGMSKTASTRTTSMDFKTSKNDLEITQIGFTPGSSSLTLNDMVNQESKHISFAASRQLSPSNMSEFTLNNPMTPSASTNRFHSYNDSPTDSEPVSPKNSIYLGIEGHSALDGMTPKKSFIYRNPDESSEKKGWEMPRTTEIKETEISRPSPPYHAVSEVPAPIAFPAAPINARPAPTKRIEYLAGLISIATLLVTFIHFIFTFSPAMGMVGALEHYSFEVTFRKTAGSYLLNQILLGLFFITSTRFLISRYLRTGDLESIAEKTTGRTFRVMIPIAACAMLEYFLMDVGALKWLEYLPSISWTTWPYAVEYSDFSHYISEVLELVYLLPNAAPQITYNYCTGVLWTIPVQIEGSWITLLGCIVVRQIKTPWKRMCYYAFCILNHWYAQSWGTFFWFGVLYTDLDVTFKYKKWLKDHAFVLWTTITLGFLLGIVGLSNDLITAWTGFSLPIVERGIHPDLETGIPIAQTANAGYPDYFNPRFNGILFAVGIQYVVENCYFVQYFLSMKLWLILFPHIFTIYLIHGLIWWSLGSLVCVNLAANTSLPYWSVALITAVICYSTLFASLPILTPVVETLGKNVTGNIWRMAHLKPAPRRKTLFPFPDRLFLEYEEKGKGEVIDHEKDVENKAGVNFHQQEI</sequence>
<feature type="transmembrane region" description="Helical" evidence="2">
    <location>
        <begin position="769"/>
        <end position="791"/>
    </location>
</feature>
<dbReference type="SUPFAM" id="SSF49899">
    <property type="entry name" value="Concanavalin A-like lectins/glucanases"/>
    <property type="match status" value="1"/>
</dbReference>
<dbReference type="OrthoDB" id="25131at2759"/>
<feature type="transmembrane region" description="Helical" evidence="2">
    <location>
        <begin position="662"/>
        <end position="679"/>
    </location>
</feature>
<comment type="caution">
    <text evidence="5">The sequence shown here is derived from an EMBL/GenBank/DDBJ whole genome shotgun (WGS) entry which is preliminary data.</text>
</comment>
<evidence type="ECO:0000259" key="4">
    <source>
        <dbReference type="Pfam" id="PF00722"/>
    </source>
</evidence>